<feature type="non-terminal residue" evidence="3">
    <location>
        <position position="1"/>
    </location>
</feature>
<evidence type="ECO:0000259" key="2">
    <source>
        <dbReference type="Pfam" id="PF18060"/>
    </source>
</evidence>
<feature type="domain" description="Calcium-regulated actin-bundling protein C-terminal" evidence="2">
    <location>
        <begin position="274"/>
        <end position="346"/>
    </location>
</feature>
<dbReference type="InterPro" id="IPR040810">
    <property type="entry name" value="F_actin_bund_C"/>
</dbReference>
<keyword evidence="4" id="KW-1185">Reference proteome</keyword>
<dbReference type="EMBL" id="CAXAMM010031676">
    <property type="protein sequence ID" value="CAK9068533.1"/>
    <property type="molecule type" value="Genomic_DNA"/>
</dbReference>
<feature type="region of interest" description="Disordered" evidence="1">
    <location>
        <begin position="216"/>
        <end position="249"/>
    </location>
</feature>
<feature type="non-terminal residue" evidence="3">
    <location>
        <position position="348"/>
    </location>
</feature>
<reference evidence="3 4" key="1">
    <citation type="submission" date="2024-02" db="EMBL/GenBank/DDBJ databases">
        <authorList>
            <person name="Chen Y."/>
            <person name="Shah S."/>
            <person name="Dougan E. K."/>
            <person name="Thang M."/>
            <person name="Chan C."/>
        </authorList>
    </citation>
    <scope>NUCLEOTIDE SEQUENCE [LARGE SCALE GENOMIC DNA]</scope>
</reference>
<gene>
    <name evidence="3" type="ORF">SCF082_LOCUS34492</name>
</gene>
<dbReference type="InterPro" id="IPR053356">
    <property type="entry name" value="Calcium-reg_actin-bundling"/>
</dbReference>
<evidence type="ECO:0000313" key="4">
    <source>
        <dbReference type="Proteomes" id="UP001642464"/>
    </source>
</evidence>
<name>A0ABP0NXL4_9DINO</name>
<dbReference type="Pfam" id="PF18060">
    <property type="entry name" value="F_actin_bund_C"/>
    <property type="match status" value="1"/>
</dbReference>
<evidence type="ECO:0000256" key="1">
    <source>
        <dbReference type="SAM" id="MobiDB-lite"/>
    </source>
</evidence>
<proteinExistence type="predicted"/>
<dbReference type="Proteomes" id="UP001642464">
    <property type="component" value="Unassembled WGS sequence"/>
</dbReference>
<sequence length="348" mass="39243">HALRPLVPTPTRAQSKALRKAHSRRLEVRAMATEIAAARGEVSQGEFTLEDDQRLLKELNSKTYKDQAIWFLNAFWKLGPAFGEDEDKTERVWEVYNMCVQLDSKGQDGNELNEFDAHRLLEKVDRALTVREMREVLREIDIDFNKSMSLTEYLVFKYNVNWRELVHAPQGGVDEAKLNLAQQKVDEAKEDIAASEKRASEAKASEKEAVAAEKEAIDAKAEAKDSEQRAKDAEEQAKSNEADAFREETRAKEAEQKCITLEEEQRAVQVQVNEALETVKREEATFQAKIDELEATGSDDSKGIVTRNKAKAELAQLKSSDPMPLQRAKISQEAVVRRAERAVKSAAA</sequence>
<protein>
    <recommendedName>
        <fullName evidence="2">Calcium-regulated actin-bundling protein C-terminal domain-containing protein</fullName>
    </recommendedName>
</protein>
<organism evidence="3 4">
    <name type="scientific">Durusdinium trenchii</name>
    <dbReference type="NCBI Taxonomy" id="1381693"/>
    <lineage>
        <taxon>Eukaryota</taxon>
        <taxon>Sar</taxon>
        <taxon>Alveolata</taxon>
        <taxon>Dinophyceae</taxon>
        <taxon>Suessiales</taxon>
        <taxon>Symbiodiniaceae</taxon>
        <taxon>Durusdinium</taxon>
    </lineage>
</organism>
<comment type="caution">
    <text evidence="3">The sequence shown here is derived from an EMBL/GenBank/DDBJ whole genome shotgun (WGS) entry which is preliminary data.</text>
</comment>
<evidence type="ECO:0000313" key="3">
    <source>
        <dbReference type="EMBL" id="CAK9068533.1"/>
    </source>
</evidence>
<dbReference type="PANTHER" id="PTHR37009">
    <property type="entry name" value="EF-HAND DOMAIN-CONTAINING PROTEIN"/>
    <property type="match status" value="1"/>
</dbReference>
<dbReference type="PANTHER" id="PTHR37009:SF1">
    <property type="entry name" value="CALCIUM-REGULATED ACTIN-BUNDLING PROTEIN"/>
    <property type="match status" value="1"/>
</dbReference>
<accession>A0ABP0NXL4</accession>